<evidence type="ECO:0000313" key="2">
    <source>
        <dbReference type="Proteomes" id="UP001150603"/>
    </source>
</evidence>
<dbReference type="EMBL" id="JANBPW010005337">
    <property type="protein sequence ID" value="KAJ1932832.1"/>
    <property type="molecule type" value="Genomic_DNA"/>
</dbReference>
<dbReference type="Proteomes" id="UP001150603">
    <property type="component" value="Unassembled WGS sequence"/>
</dbReference>
<accession>A0ACC1J0E5</accession>
<keyword evidence="2" id="KW-1185">Reference proteome</keyword>
<organism evidence="1 2">
    <name type="scientific">Linderina macrospora</name>
    <dbReference type="NCBI Taxonomy" id="4868"/>
    <lineage>
        <taxon>Eukaryota</taxon>
        <taxon>Fungi</taxon>
        <taxon>Fungi incertae sedis</taxon>
        <taxon>Zoopagomycota</taxon>
        <taxon>Kickxellomycotina</taxon>
        <taxon>Kickxellomycetes</taxon>
        <taxon>Kickxellales</taxon>
        <taxon>Kickxellaceae</taxon>
        <taxon>Linderina</taxon>
    </lineage>
</organism>
<sequence length="416" mass="45406">MGAIGLLVPLLCQGYPRLQIATLQALSALSYENAEICSALTSTGYNGKPFATIVLDLARSHDPEIRLSACLCLSNLSRMHASGAPIKEVQTVVVPGLVKLMGSESLDKIQVIRALGYLCHEEVEMQKAAKDAGGIVDLIKLLADIESEQDGDFVDVERNAKLTEVILLSLGTIVSMEDECRRKAVDCSILRHLVQAMGHKDSDIRAASCLCARYITRSASICRTHLPECGMLKAIMGLLSDKSEEVQVTASATLVNLVMNLSPVRGEALKSGVVDKLVELMQSPNSTVRRNALWSVRNAVTELDDDRLLKEMLDKIGVERLYQLAIGEDVAMTQEQAACIFRNIVNEGESGISILFDTLGSDRMIDLIHRLLTATDDKFALHGIYLFNNIVVRSPEHCDLIVRCPALMQAVVGFLS</sequence>
<feature type="non-terminal residue" evidence="1">
    <location>
        <position position="416"/>
    </location>
</feature>
<comment type="caution">
    <text evidence="1">The sequence shown here is derived from an EMBL/GenBank/DDBJ whole genome shotgun (WGS) entry which is preliminary data.</text>
</comment>
<proteinExistence type="predicted"/>
<name>A0ACC1J0E5_9FUNG</name>
<protein>
    <submittedName>
        <fullName evidence="1">Uncharacterized protein</fullName>
    </submittedName>
</protein>
<evidence type="ECO:0000313" key="1">
    <source>
        <dbReference type="EMBL" id="KAJ1932832.1"/>
    </source>
</evidence>
<reference evidence="1" key="1">
    <citation type="submission" date="2022-07" db="EMBL/GenBank/DDBJ databases">
        <title>Phylogenomic reconstructions and comparative analyses of Kickxellomycotina fungi.</title>
        <authorList>
            <person name="Reynolds N.K."/>
            <person name="Stajich J.E."/>
            <person name="Barry K."/>
            <person name="Grigoriev I.V."/>
            <person name="Crous P."/>
            <person name="Smith M.E."/>
        </authorList>
    </citation>
    <scope>NUCLEOTIDE SEQUENCE</scope>
    <source>
        <strain evidence="1">NRRL 5244</strain>
    </source>
</reference>
<gene>
    <name evidence="1" type="ORF">FBU59_006234</name>
</gene>